<dbReference type="EMBL" id="AZGD01000037">
    <property type="protein sequence ID" value="KRM19600.1"/>
    <property type="molecule type" value="Genomic_DNA"/>
</dbReference>
<proteinExistence type="predicted"/>
<organism evidence="1 2">
    <name type="scientific">Ligilactobacillus hayakitensis DSM 18933 = JCM 14209</name>
    <dbReference type="NCBI Taxonomy" id="1423755"/>
    <lineage>
        <taxon>Bacteria</taxon>
        <taxon>Bacillati</taxon>
        <taxon>Bacillota</taxon>
        <taxon>Bacilli</taxon>
        <taxon>Lactobacillales</taxon>
        <taxon>Lactobacillaceae</taxon>
        <taxon>Ligilactobacillus</taxon>
    </lineage>
</organism>
<dbReference type="OrthoDB" id="9767875at2"/>
<accession>A0A0R1WNZ3</accession>
<dbReference type="Proteomes" id="UP000051054">
    <property type="component" value="Unassembled WGS sequence"/>
</dbReference>
<gene>
    <name evidence="1" type="ORF">FC40_GL001448</name>
</gene>
<evidence type="ECO:0000313" key="2">
    <source>
        <dbReference type="Proteomes" id="UP000051054"/>
    </source>
</evidence>
<dbReference type="InterPro" id="IPR022372">
    <property type="entry name" value="Accessory_SS_Asp1"/>
</dbReference>
<dbReference type="GO" id="GO:0015031">
    <property type="term" value="P:protein transport"/>
    <property type="evidence" value="ECO:0007669"/>
    <property type="project" value="InterPro"/>
</dbReference>
<evidence type="ECO:0000313" key="1">
    <source>
        <dbReference type="EMBL" id="KRM19600.1"/>
    </source>
</evidence>
<name>A0A0R1WNZ3_9LACO</name>
<dbReference type="STRING" id="1423755.FC40_GL001448"/>
<evidence type="ECO:0008006" key="3">
    <source>
        <dbReference type="Google" id="ProtNLM"/>
    </source>
</evidence>
<sequence length="525" mass="61346">MFYFIPAWYESDTRRFSGDITPWYRNRQEVEFDDTISQIQMFSKEKEEFEVITLNFNPNLQKLKLTEALNQVKQTSIFDVIQEIPNDFERTPIDYRNLKWPKDVSFYHNSFRTYVMRGNKKYAIMEYDSLGRISKLEIYDENEVLIKEYVFDMRGFLSNYYDHSTFEIKYLNLKGKWVIKENQESHQIHVNPLFENKFQKLIYENIDELIEEKLTEKLTTLSSDDVLVIGAHQNNFDIMTRVSSEAKRVYSFFGNRQAIDSLTSENIETLNQAAFVVVDTSEKKAALEEMLNHVVVKFIPPFDSRLRLGHSQQIRMMKVYLNIDGLSDEELSMALKRIIKKMMENRGIELTLGTYNASDGSVDERLNRLVPALIEEYGDEEELVFRMNEQKEANIEFNEDIADGNMTVIEKRAINVFKISSQRDLINELDTTRLIIDLNAIPDTYLTIAAISAGIPQINASANIYVQNKKNGIQINSYDELYDALDYYLEGLNNWNQAMMYAVNEISKYSSESIIAQFKELVGEN</sequence>
<protein>
    <recommendedName>
        <fullName evidence="3">Accessory secretory protein asp1</fullName>
    </recommendedName>
</protein>
<dbReference type="RefSeq" id="WP_025021740.1">
    <property type="nucleotide sequence ID" value="NZ_AZGD01000037.1"/>
</dbReference>
<comment type="caution">
    <text evidence="1">The sequence shown here is derived from an EMBL/GenBank/DDBJ whole genome shotgun (WGS) entry which is preliminary data.</text>
</comment>
<dbReference type="eggNOG" id="ENOG502ZBRM">
    <property type="taxonomic scope" value="Bacteria"/>
</dbReference>
<dbReference type="AlphaFoldDB" id="A0A0R1WNZ3"/>
<dbReference type="NCBIfam" id="TIGR03713">
    <property type="entry name" value="acc_sec_asp1"/>
    <property type="match status" value="1"/>
</dbReference>
<dbReference type="PATRIC" id="fig|1423755.3.peg.1537"/>
<dbReference type="Pfam" id="PF16993">
    <property type="entry name" value="Asp1"/>
    <property type="match status" value="1"/>
</dbReference>
<keyword evidence="2" id="KW-1185">Reference proteome</keyword>
<reference evidence="1 2" key="1">
    <citation type="journal article" date="2015" name="Genome Announc.">
        <title>Expanding the biotechnology potential of lactobacilli through comparative genomics of 213 strains and associated genera.</title>
        <authorList>
            <person name="Sun Z."/>
            <person name="Harris H.M."/>
            <person name="McCann A."/>
            <person name="Guo C."/>
            <person name="Argimon S."/>
            <person name="Zhang W."/>
            <person name="Yang X."/>
            <person name="Jeffery I.B."/>
            <person name="Cooney J.C."/>
            <person name="Kagawa T.F."/>
            <person name="Liu W."/>
            <person name="Song Y."/>
            <person name="Salvetti E."/>
            <person name="Wrobel A."/>
            <person name="Rasinkangas P."/>
            <person name="Parkhill J."/>
            <person name="Rea M.C."/>
            <person name="O'Sullivan O."/>
            <person name="Ritari J."/>
            <person name="Douillard F.P."/>
            <person name="Paul Ross R."/>
            <person name="Yang R."/>
            <person name="Briner A.E."/>
            <person name="Felis G.E."/>
            <person name="de Vos W.M."/>
            <person name="Barrangou R."/>
            <person name="Klaenhammer T.R."/>
            <person name="Caufield P.W."/>
            <person name="Cui Y."/>
            <person name="Zhang H."/>
            <person name="O'Toole P.W."/>
        </authorList>
    </citation>
    <scope>NUCLEOTIDE SEQUENCE [LARGE SCALE GENOMIC DNA]</scope>
    <source>
        <strain evidence="1 2">DSM 18933</strain>
    </source>
</reference>